<evidence type="ECO:0008006" key="2">
    <source>
        <dbReference type="Google" id="ProtNLM"/>
    </source>
</evidence>
<accession>X1PG72</accession>
<name>X1PG72_9ZZZZ</name>
<organism evidence="1">
    <name type="scientific">marine sediment metagenome</name>
    <dbReference type="NCBI Taxonomy" id="412755"/>
    <lineage>
        <taxon>unclassified sequences</taxon>
        <taxon>metagenomes</taxon>
        <taxon>ecological metagenomes</taxon>
    </lineage>
</organism>
<dbReference type="InterPro" id="IPR027417">
    <property type="entry name" value="P-loop_NTPase"/>
</dbReference>
<comment type="caution">
    <text evidence="1">The sequence shown here is derived from an EMBL/GenBank/DDBJ whole genome shotgun (WGS) entry which is preliminary data.</text>
</comment>
<dbReference type="EMBL" id="BARV01025168">
    <property type="protein sequence ID" value="GAI41456.1"/>
    <property type="molecule type" value="Genomic_DNA"/>
</dbReference>
<gene>
    <name evidence="1" type="ORF">S06H3_40938</name>
</gene>
<dbReference type="AlphaFoldDB" id="X1PG72"/>
<sequence>VFSAPKKSGKTTLEAATAAWYGEEGDAWSEVYFIANSKEHARSLGFAMLSEHLAQRGMVQYKNEATYDNGSSISVLATKYSTAAGGDPAVSLWDELWAYETESHRRMWTEMTIPPTQRNPLKGIFTYAGYKATAVLLWELYESIVLEGEPVPELIDIVDDKGRPVCWRKGKMFAYWDTVPRMPWQTKEYYEKQAKTPGMRPQEFLRLHRNKWATTEDPFCPIDWWDEAVARGQEVGLVGPVIYTPDSPMAKYPLTLAVDAAAKYDS</sequence>
<proteinExistence type="predicted"/>
<feature type="non-terminal residue" evidence="1">
    <location>
        <position position="266"/>
    </location>
</feature>
<dbReference type="Gene3D" id="3.40.50.300">
    <property type="entry name" value="P-loop containing nucleotide triphosphate hydrolases"/>
    <property type="match status" value="1"/>
</dbReference>
<protein>
    <recommendedName>
        <fullName evidence="2">Terminase large subunit gp17-like C-terminal domain-containing protein</fullName>
    </recommendedName>
</protein>
<reference evidence="1" key="1">
    <citation type="journal article" date="2014" name="Front. Microbiol.">
        <title>High frequency of phylogenetically diverse reductive dehalogenase-homologous genes in deep subseafloor sedimentary metagenomes.</title>
        <authorList>
            <person name="Kawai M."/>
            <person name="Futagami T."/>
            <person name="Toyoda A."/>
            <person name="Takaki Y."/>
            <person name="Nishi S."/>
            <person name="Hori S."/>
            <person name="Arai W."/>
            <person name="Tsubouchi T."/>
            <person name="Morono Y."/>
            <person name="Uchiyama I."/>
            <person name="Ito T."/>
            <person name="Fujiyama A."/>
            <person name="Inagaki F."/>
            <person name="Takami H."/>
        </authorList>
    </citation>
    <scope>NUCLEOTIDE SEQUENCE</scope>
    <source>
        <strain evidence="1">Expedition CK06-06</strain>
    </source>
</reference>
<feature type="non-terminal residue" evidence="1">
    <location>
        <position position="1"/>
    </location>
</feature>
<evidence type="ECO:0000313" key="1">
    <source>
        <dbReference type="EMBL" id="GAI41456.1"/>
    </source>
</evidence>